<reference evidence="2" key="1">
    <citation type="journal article" date="2006" name="PLoS Biol.">
        <title>Macronuclear genome sequence of the ciliate Tetrahymena thermophila, a model eukaryote.</title>
        <authorList>
            <person name="Eisen J.A."/>
            <person name="Coyne R.S."/>
            <person name="Wu M."/>
            <person name="Wu D."/>
            <person name="Thiagarajan M."/>
            <person name="Wortman J.R."/>
            <person name="Badger J.H."/>
            <person name="Ren Q."/>
            <person name="Amedeo P."/>
            <person name="Jones K.M."/>
            <person name="Tallon L.J."/>
            <person name="Delcher A.L."/>
            <person name="Salzberg S.L."/>
            <person name="Silva J.C."/>
            <person name="Haas B.J."/>
            <person name="Majoros W.H."/>
            <person name="Farzad M."/>
            <person name="Carlton J.M."/>
            <person name="Smith R.K. Jr."/>
            <person name="Garg J."/>
            <person name="Pearlman R.E."/>
            <person name="Karrer K.M."/>
            <person name="Sun L."/>
            <person name="Manning G."/>
            <person name="Elde N.C."/>
            <person name="Turkewitz A.P."/>
            <person name="Asai D.J."/>
            <person name="Wilkes D.E."/>
            <person name="Wang Y."/>
            <person name="Cai H."/>
            <person name="Collins K."/>
            <person name="Stewart B.A."/>
            <person name="Lee S.R."/>
            <person name="Wilamowska K."/>
            <person name="Weinberg Z."/>
            <person name="Ruzzo W.L."/>
            <person name="Wloga D."/>
            <person name="Gaertig J."/>
            <person name="Frankel J."/>
            <person name="Tsao C.-C."/>
            <person name="Gorovsky M.A."/>
            <person name="Keeling P.J."/>
            <person name="Waller R.F."/>
            <person name="Patron N.J."/>
            <person name="Cherry J.M."/>
            <person name="Stover N.A."/>
            <person name="Krieger C.J."/>
            <person name="del Toro C."/>
            <person name="Ryder H.F."/>
            <person name="Williamson S.C."/>
            <person name="Barbeau R.A."/>
            <person name="Hamilton E.P."/>
            <person name="Orias E."/>
        </authorList>
    </citation>
    <scope>NUCLEOTIDE SEQUENCE [LARGE SCALE GENOMIC DNA]</scope>
    <source>
        <strain evidence="2">SB210</strain>
    </source>
</reference>
<dbReference type="KEGG" id="tet:TTHERM_000620998"/>
<evidence type="ECO:0000313" key="2">
    <source>
        <dbReference type="Proteomes" id="UP000009168"/>
    </source>
</evidence>
<dbReference type="RefSeq" id="XP_012653540.1">
    <property type="nucleotide sequence ID" value="XM_012798086.1"/>
</dbReference>
<organism evidence="1 2">
    <name type="scientific">Tetrahymena thermophila (strain SB210)</name>
    <dbReference type="NCBI Taxonomy" id="312017"/>
    <lineage>
        <taxon>Eukaryota</taxon>
        <taxon>Sar</taxon>
        <taxon>Alveolata</taxon>
        <taxon>Ciliophora</taxon>
        <taxon>Intramacronucleata</taxon>
        <taxon>Oligohymenophorea</taxon>
        <taxon>Hymenostomatida</taxon>
        <taxon>Tetrahymenina</taxon>
        <taxon>Tetrahymenidae</taxon>
        <taxon>Tetrahymena</taxon>
    </lineage>
</organism>
<protein>
    <submittedName>
        <fullName evidence="1">Uncharacterized protein</fullName>
    </submittedName>
</protein>
<gene>
    <name evidence="1" type="ORF">TTHERM_000620998</name>
</gene>
<keyword evidence="2" id="KW-1185">Reference proteome</keyword>
<dbReference type="Proteomes" id="UP000009168">
    <property type="component" value="Unassembled WGS sequence"/>
</dbReference>
<dbReference type="EMBL" id="GG662661">
    <property type="protein sequence ID" value="EWS73918.1"/>
    <property type="molecule type" value="Genomic_DNA"/>
</dbReference>
<dbReference type="InParanoid" id="W7XBV9"/>
<proteinExistence type="predicted"/>
<name>W7XBV9_TETTS</name>
<dbReference type="GeneID" id="24439843"/>
<accession>W7XBV9</accession>
<evidence type="ECO:0000313" key="1">
    <source>
        <dbReference type="EMBL" id="EWS73918.1"/>
    </source>
</evidence>
<dbReference type="AlphaFoldDB" id="W7XBV9"/>
<sequence length="94" mass="11072">MKKMFKNLMKTLQKSFAQEAPAGRLAQIILSRNNMVNFKRSFKLCQNGLLDLIITDKNQLVLLMKIRIYILSNLYYNCFKLPLNNVMLINQIYL</sequence>